<proteinExistence type="predicted"/>
<evidence type="ECO:0008006" key="4">
    <source>
        <dbReference type="Google" id="ProtNLM"/>
    </source>
</evidence>
<dbReference type="AlphaFoldDB" id="A0A2T0FEP0"/>
<protein>
    <recommendedName>
        <fullName evidence="4">WHIM1 domain-containing protein</fullName>
    </recommendedName>
</protein>
<feature type="compositionally biased region" description="Acidic residues" evidence="1">
    <location>
        <begin position="79"/>
        <end position="91"/>
    </location>
</feature>
<evidence type="ECO:0000256" key="1">
    <source>
        <dbReference type="SAM" id="MobiDB-lite"/>
    </source>
</evidence>
<evidence type="ECO:0000313" key="3">
    <source>
        <dbReference type="Proteomes" id="UP000238350"/>
    </source>
</evidence>
<dbReference type="PANTHER" id="PTHR42107">
    <property type="entry name" value="YALI0D24453P"/>
    <property type="match status" value="1"/>
</dbReference>
<dbReference type="PANTHER" id="PTHR42107:SF1">
    <property type="entry name" value="WHIM1 DOMAIN-CONTAINING PROTEIN"/>
    <property type="match status" value="1"/>
</dbReference>
<accession>A0A2T0FEP0</accession>
<feature type="region of interest" description="Disordered" evidence="1">
    <location>
        <begin position="410"/>
        <end position="482"/>
    </location>
</feature>
<dbReference type="OrthoDB" id="349045at2759"/>
<organism evidence="2 3">
    <name type="scientific">Wickerhamiella sorbophila</name>
    <dbReference type="NCBI Taxonomy" id="45607"/>
    <lineage>
        <taxon>Eukaryota</taxon>
        <taxon>Fungi</taxon>
        <taxon>Dikarya</taxon>
        <taxon>Ascomycota</taxon>
        <taxon>Saccharomycotina</taxon>
        <taxon>Dipodascomycetes</taxon>
        <taxon>Dipodascales</taxon>
        <taxon>Trichomonascaceae</taxon>
        <taxon>Wickerhamiella</taxon>
    </lineage>
</organism>
<feature type="compositionally biased region" description="Basic and acidic residues" evidence="1">
    <location>
        <begin position="33"/>
        <end position="43"/>
    </location>
</feature>
<dbReference type="RefSeq" id="XP_024663390.1">
    <property type="nucleotide sequence ID" value="XM_024807622.1"/>
</dbReference>
<dbReference type="GeneID" id="36514813"/>
<feature type="region of interest" description="Disordered" evidence="1">
    <location>
        <begin position="773"/>
        <end position="801"/>
    </location>
</feature>
<comment type="caution">
    <text evidence="2">The sequence shown here is derived from an EMBL/GenBank/DDBJ whole genome shotgun (WGS) entry which is preliminary data.</text>
</comment>
<feature type="region of interest" description="Disordered" evidence="1">
    <location>
        <begin position="1"/>
        <end position="103"/>
    </location>
</feature>
<keyword evidence="3" id="KW-1185">Reference proteome</keyword>
<feature type="compositionally biased region" description="Basic and acidic residues" evidence="1">
    <location>
        <begin position="441"/>
        <end position="482"/>
    </location>
</feature>
<reference evidence="2 3" key="1">
    <citation type="submission" date="2017-04" db="EMBL/GenBank/DDBJ databases">
        <title>Genome sequencing of [Candida] sorbophila.</title>
        <authorList>
            <person name="Ahn J.O."/>
        </authorList>
    </citation>
    <scope>NUCLEOTIDE SEQUENCE [LARGE SCALE GENOMIC DNA]</scope>
    <source>
        <strain evidence="2 3">DS02</strain>
    </source>
</reference>
<dbReference type="Proteomes" id="UP000238350">
    <property type="component" value="Unassembled WGS sequence"/>
</dbReference>
<feature type="region of interest" description="Disordered" evidence="1">
    <location>
        <begin position="354"/>
        <end position="396"/>
    </location>
</feature>
<dbReference type="EMBL" id="NDIQ01000001">
    <property type="protein sequence ID" value="PRT53444.1"/>
    <property type="molecule type" value="Genomic_DNA"/>
</dbReference>
<name>A0A2T0FEP0_9ASCO</name>
<gene>
    <name evidence="2" type="ORF">B9G98_01064</name>
</gene>
<feature type="compositionally biased region" description="Basic and acidic residues" evidence="1">
    <location>
        <begin position="789"/>
        <end position="801"/>
    </location>
</feature>
<sequence length="801" mass="90928">MSDYSFSSEGASSDDDRDSYASEISAFNSGESEPEHESEHEPEPQDVPISATTRSSRRRSARISAEPQLTRAPKIVVIDDSDASDFEEEEQTERYSRAQRQKPRKVHRVKRTLPLALIPEDVPWKKPNTQLLPDPETVENAPSVAFIIIFINTFTELFSDLPPYGPQDIERGVKECTPAIEQLFLRLLGLVLNRKKEIERGRYSSALSELHALLPLLGVGLQFPLIDWKSKTAFEDLVWEDRLELLHVLIHWSLANSERVRLQLSSLDDSSTMPWIGMDNDNCRYYLVRGESLEENRDTEFRVYKETNRLLSFVSWRAVAATPQEVSKLAQELQPQGKSAAKLGRQLADMVSELEESEDRRFKEARRQRRRQDIEHQTMQVLQGEGRYSGRTRGRRVDYSQLSYDRELDAAMRRSSRRSGRVDGSEEWSETAGSSGPTGDRQSRRLRGEVTMDIEQVEKELEAAEARGRKRGREQAEKERLEQERLEELEKERLEKESLVKERIEKERLEKERLEKERLEKERLEKERLEKERLEKERATNYPEPQVVSQVPQTLVPSVYSAQTEVPATVAKAEPSGGISSNNTNIFGRVQTTGYQNIDQQSHMSHSIANVAPGSSRPSYPALAHASTANKQIPQLASQARTHNTGQNSPPVNSFAQHLPVQIMNLTPPSTSAGPPVQSERQDPRNEYMMRPQWPPAVQSFNVPSRPSNQALPGLNQLSTMGRTIQMPPHVPTSSHPPINQGAAPQLVNLPASQSLMAQQQFQYYPGMQMQAQMQYQQPYNSPSGTPNGEKKHEGSGQEQS</sequence>
<evidence type="ECO:0000313" key="2">
    <source>
        <dbReference type="EMBL" id="PRT53444.1"/>
    </source>
</evidence>
<feature type="compositionally biased region" description="Polar residues" evidence="1">
    <location>
        <begin position="1"/>
        <end position="10"/>
    </location>
</feature>
<dbReference type="STRING" id="45607.A0A2T0FEP0"/>